<protein>
    <recommendedName>
        <fullName evidence="3">Aldehyde oxidase/xanthine dehydrogenase a/b hammerhead domain-containing protein</fullName>
    </recommendedName>
</protein>
<dbReference type="PANTHER" id="PTHR11908">
    <property type="entry name" value="XANTHINE DEHYDROGENASE"/>
    <property type="match status" value="1"/>
</dbReference>
<evidence type="ECO:0000313" key="5">
    <source>
        <dbReference type="Proteomes" id="UP000188879"/>
    </source>
</evidence>
<evidence type="ECO:0000256" key="1">
    <source>
        <dbReference type="ARBA" id="ARBA00022505"/>
    </source>
</evidence>
<dbReference type="InterPro" id="IPR008274">
    <property type="entry name" value="AldOxase/xan_DH_MoCoBD1"/>
</dbReference>
<evidence type="ECO:0000256" key="2">
    <source>
        <dbReference type="ARBA" id="ARBA00023002"/>
    </source>
</evidence>
<keyword evidence="5" id="KW-1185">Reference proteome</keyword>
<organism evidence="4 5">
    <name type="scientific">Teichococcus deserti</name>
    <dbReference type="NCBI Taxonomy" id="1817963"/>
    <lineage>
        <taxon>Bacteria</taxon>
        <taxon>Pseudomonadati</taxon>
        <taxon>Pseudomonadota</taxon>
        <taxon>Alphaproteobacteria</taxon>
        <taxon>Acetobacterales</taxon>
        <taxon>Roseomonadaceae</taxon>
        <taxon>Roseomonas</taxon>
    </lineage>
</organism>
<proteinExistence type="predicted"/>
<dbReference type="InterPro" id="IPR036856">
    <property type="entry name" value="Ald_Oxase/Xan_DH_a/b_sf"/>
</dbReference>
<dbReference type="GO" id="GO:0016491">
    <property type="term" value="F:oxidoreductase activity"/>
    <property type="evidence" value="ECO:0007669"/>
    <property type="project" value="UniProtKB-KW"/>
</dbReference>
<dbReference type="Pfam" id="PF01315">
    <property type="entry name" value="Ald_Xan_dh_C"/>
    <property type="match status" value="1"/>
</dbReference>
<dbReference type="InterPro" id="IPR016208">
    <property type="entry name" value="Ald_Oxase/xanthine_DH-like"/>
</dbReference>
<dbReference type="SMART" id="SM01008">
    <property type="entry name" value="Ald_Xan_dh_C"/>
    <property type="match status" value="1"/>
</dbReference>
<sequence>MTPADAAAAPDLIFRDPRSRRRQEDQRFLRGEGRYLEDLPAPDALQAVFVRSPHAHAVLGAIDAAEARALPGVVAVITGADLLTAGLRPLPCAMSAEVVNGLVAPPRHALAVDRVRHVGEPVALVLADTLSAARDAAELVAIDYEMLASVTDNAAALLPGAPELYPEIPGNCAFHFRRGEPEKVAAAFATAAHQVSLTLVNNRVTAAPLENRGVLARHDTATGRLHLVVSGQDVHGLRRDLAHCLSLPPERIQVTCPDVGGGFGMKNVLHPEYVALLWAARQLGRPLRWLAQRMEDFSTAAHGRDNVSTARLALDAEGKFLALEVEIIGGLGAYVSALGPGAHTTAPMAAMGGVYAIPAVAMSSRGALTNTTPVDAYRGAGKPEANYIIERLIDVAALQLGLDRAELRARNFIARFPHVSALGIPMDTARFHDNLATALKAADHAGFPARQAASAAKGRLRGLGLACFLETSRGAPTEEGAIRILPEGKIGLLTGTQSNGQGLATSFAQIAASRLGLPEDCFTLMQADSDLLPRGGGHGGARSLPLAGTALVLALDVFLGKARALAATLLQADPAALTFAEARFTSPDGAAVELRRIIEHGGAAALDSDAHNPNDQIVFPNGCHLAEAEVDPETGEVFLQSYLAVDDYGTMVNPLLTAGQVQGGLAQGIGQALLEAIRYDAESGQLLSASLNDYCLPRAADLPWLEVLFNEHPTARNPLGAKGAGQAGCIGAPQTVVGAVADALGLAHLDMPLTPERVWRACQGRLT</sequence>
<evidence type="ECO:0000313" key="4">
    <source>
        <dbReference type="EMBL" id="ONG52468.1"/>
    </source>
</evidence>
<dbReference type="PANTHER" id="PTHR11908:SF132">
    <property type="entry name" value="ALDEHYDE OXIDASE 1-RELATED"/>
    <property type="match status" value="1"/>
</dbReference>
<keyword evidence="2" id="KW-0560">Oxidoreductase</keyword>
<dbReference type="Pfam" id="PF02738">
    <property type="entry name" value="MoCoBD_1"/>
    <property type="match status" value="1"/>
</dbReference>
<dbReference type="InterPro" id="IPR000674">
    <property type="entry name" value="Ald_Oxase/Xan_DH_a/b"/>
</dbReference>
<dbReference type="RefSeq" id="WP_076958044.1">
    <property type="nucleotide sequence ID" value="NZ_MLCO01000139.1"/>
</dbReference>
<comment type="caution">
    <text evidence="4">The sequence shown here is derived from an EMBL/GenBank/DDBJ whole genome shotgun (WGS) entry which is preliminary data.</text>
</comment>
<dbReference type="GO" id="GO:0005506">
    <property type="term" value="F:iron ion binding"/>
    <property type="evidence" value="ECO:0007669"/>
    <property type="project" value="InterPro"/>
</dbReference>
<dbReference type="InterPro" id="IPR037165">
    <property type="entry name" value="AldOxase/xan_DH_Mopterin-bd_sf"/>
</dbReference>
<gene>
    <name evidence="4" type="ORF">BKE38_14425</name>
</gene>
<dbReference type="Gene3D" id="3.90.1170.50">
    <property type="entry name" value="Aldehyde oxidase/xanthine dehydrogenase, a/b hammerhead"/>
    <property type="match status" value="1"/>
</dbReference>
<accession>A0A1V2H0V2</accession>
<name>A0A1V2H0V2_9PROT</name>
<dbReference type="Gene3D" id="3.30.365.10">
    <property type="entry name" value="Aldehyde oxidase/xanthine dehydrogenase, molybdopterin binding domain"/>
    <property type="match status" value="4"/>
</dbReference>
<dbReference type="InterPro" id="IPR046867">
    <property type="entry name" value="AldOxase/xan_DH_MoCoBD2"/>
</dbReference>
<evidence type="ECO:0000259" key="3">
    <source>
        <dbReference type="SMART" id="SM01008"/>
    </source>
</evidence>
<dbReference type="EMBL" id="MLCO01000139">
    <property type="protein sequence ID" value="ONG52468.1"/>
    <property type="molecule type" value="Genomic_DNA"/>
</dbReference>
<dbReference type="AlphaFoldDB" id="A0A1V2H0V2"/>
<dbReference type="SUPFAM" id="SSF56003">
    <property type="entry name" value="Molybdenum cofactor-binding domain"/>
    <property type="match status" value="1"/>
</dbReference>
<feature type="domain" description="Aldehyde oxidase/xanthine dehydrogenase a/b hammerhead" evidence="3">
    <location>
        <begin position="30"/>
        <end position="148"/>
    </location>
</feature>
<dbReference type="Pfam" id="PF20256">
    <property type="entry name" value="MoCoBD_2"/>
    <property type="match status" value="1"/>
</dbReference>
<dbReference type="Proteomes" id="UP000188879">
    <property type="component" value="Unassembled WGS sequence"/>
</dbReference>
<keyword evidence="1" id="KW-0500">Molybdenum</keyword>
<dbReference type="OrthoDB" id="7374166at2"/>
<dbReference type="SUPFAM" id="SSF54665">
    <property type="entry name" value="CO dehydrogenase molybdoprotein N-domain-like"/>
    <property type="match status" value="1"/>
</dbReference>
<reference evidence="4 5" key="1">
    <citation type="submission" date="2016-10" db="EMBL/GenBank/DDBJ databases">
        <title>Draft Genome sequence of Roseomonas sp. strain M3.</title>
        <authorList>
            <person name="Subhash Y."/>
            <person name="Lee S."/>
        </authorList>
    </citation>
    <scope>NUCLEOTIDE SEQUENCE [LARGE SCALE GENOMIC DNA]</scope>
    <source>
        <strain evidence="4 5">M3</strain>
    </source>
</reference>